<dbReference type="InterPro" id="IPR011650">
    <property type="entry name" value="Peptidase_M20_dimer"/>
</dbReference>
<reference evidence="10" key="2">
    <citation type="journal article" date="2021" name="PeerJ">
        <title>Extensive microbial diversity within the chicken gut microbiome revealed by metagenomics and culture.</title>
        <authorList>
            <person name="Gilroy R."/>
            <person name="Ravi A."/>
            <person name="Getino M."/>
            <person name="Pursley I."/>
            <person name="Horton D.L."/>
            <person name="Alikhan N.F."/>
            <person name="Baker D."/>
            <person name="Gharbi K."/>
            <person name="Hall N."/>
            <person name="Watson M."/>
            <person name="Adriaenssens E.M."/>
            <person name="Foster-Nyarko E."/>
            <person name="Jarju S."/>
            <person name="Secka A."/>
            <person name="Antonio M."/>
            <person name="Oren A."/>
            <person name="Chaudhuri R.R."/>
            <person name="La Ragione R."/>
            <person name="Hildebrand F."/>
            <person name="Pallen M.J."/>
        </authorList>
    </citation>
    <scope>NUCLEOTIDE SEQUENCE</scope>
    <source>
        <strain evidence="10">ChiBcolR7-354</strain>
    </source>
</reference>
<keyword evidence="7 10" id="KW-0224">Dipeptidase</keyword>
<evidence type="ECO:0000256" key="4">
    <source>
        <dbReference type="ARBA" id="ARBA00022723"/>
    </source>
</evidence>
<evidence type="ECO:0000256" key="7">
    <source>
        <dbReference type="ARBA" id="ARBA00022997"/>
    </source>
</evidence>
<dbReference type="InterPro" id="IPR036264">
    <property type="entry name" value="Bact_exopeptidase_dim_dom"/>
</dbReference>
<dbReference type="GO" id="GO:0016805">
    <property type="term" value="F:dipeptidase activity"/>
    <property type="evidence" value="ECO:0007669"/>
    <property type="project" value="UniProtKB-KW"/>
</dbReference>
<comment type="similarity">
    <text evidence="2">Belongs to the peptidase M20A family.</text>
</comment>
<dbReference type="GO" id="GO:0008777">
    <property type="term" value="F:acetylornithine deacetylase activity"/>
    <property type="evidence" value="ECO:0007669"/>
    <property type="project" value="TreeGrafter"/>
</dbReference>
<dbReference type="Pfam" id="PF07687">
    <property type="entry name" value="M20_dimer"/>
    <property type="match status" value="1"/>
</dbReference>
<evidence type="ECO:0000256" key="5">
    <source>
        <dbReference type="ARBA" id="ARBA00022801"/>
    </source>
</evidence>
<proteinExistence type="inferred from homology"/>
<evidence type="ECO:0000313" key="11">
    <source>
        <dbReference type="Proteomes" id="UP000824262"/>
    </source>
</evidence>
<dbReference type="Gene3D" id="3.30.70.360">
    <property type="match status" value="2"/>
</dbReference>
<dbReference type="InterPro" id="IPR050072">
    <property type="entry name" value="Peptidase_M20A"/>
</dbReference>
<sequence length="468" mass="48722">MEIKEKISEWVDAHRDELLRDIGRLVAIKSVRGEPLEDAPFGPGPRAALDEAMALCGEYGFATKIYGGAVGVAEFSSLPSALDILGHLDVVGEGEGWDTDPYTATEKDDGCLYGRGTDDDKGPIVIALYAMRCLKELGIELSHGCRLIMGTDEESGSGDLPYFYNTNAPAPNTVTPDTGFPVYNTEKGRWAPSLSAAWAKSDALPRVSSLDGGFRVNVIPGDASAVVLGIDPDTALWAAHDTAGRCGVDMLCEPAEGGVRVSVHGTQGHAAYPDGANNALTALLAILASLPLAQDAPANAAVRALADLFPHGAYGGEGLGIAQADEISGALTASLNVINLNEEGLTGLLDCRVPICASYDNCCAVAMKAMSAAGITAEGELTAPHHTPGDGAFVRTLLSAYETYSGRRGECLKTGGGTYVHDIKGGVGFGISMPGFESNLHGANERINIQDALTAVKIFALAAAEICR</sequence>
<evidence type="ECO:0000256" key="3">
    <source>
        <dbReference type="ARBA" id="ARBA00022670"/>
    </source>
</evidence>
<evidence type="ECO:0000256" key="8">
    <source>
        <dbReference type="ARBA" id="ARBA00023049"/>
    </source>
</evidence>
<dbReference type="GO" id="GO:0008270">
    <property type="term" value="F:zinc ion binding"/>
    <property type="evidence" value="ECO:0007669"/>
    <property type="project" value="InterPro"/>
</dbReference>
<keyword evidence="5 10" id="KW-0378">Hydrolase</keyword>
<dbReference type="GO" id="GO:0006526">
    <property type="term" value="P:L-arginine biosynthetic process"/>
    <property type="evidence" value="ECO:0007669"/>
    <property type="project" value="TreeGrafter"/>
</dbReference>
<gene>
    <name evidence="10" type="ORF">IAB77_00115</name>
</gene>
<keyword evidence="4" id="KW-0479">Metal-binding</keyword>
<organism evidence="10 11">
    <name type="scientific">Candidatus Scatomorpha intestinavium</name>
    <dbReference type="NCBI Taxonomy" id="2840922"/>
    <lineage>
        <taxon>Bacteria</taxon>
        <taxon>Bacillati</taxon>
        <taxon>Bacillota</taxon>
        <taxon>Clostridia</taxon>
        <taxon>Eubacteriales</taxon>
        <taxon>Candidatus Scatomorpha</taxon>
    </lineage>
</organism>
<dbReference type="PANTHER" id="PTHR43808:SF31">
    <property type="entry name" value="N-ACETYL-L-CITRULLINE DEACETYLASE"/>
    <property type="match status" value="1"/>
</dbReference>
<evidence type="ECO:0000256" key="1">
    <source>
        <dbReference type="ARBA" id="ARBA00001947"/>
    </source>
</evidence>
<dbReference type="AlphaFoldDB" id="A0A9D1CS39"/>
<dbReference type="InterPro" id="IPR010964">
    <property type="entry name" value="M20A_pepV-rel"/>
</dbReference>
<dbReference type="Proteomes" id="UP000824262">
    <property type="component" value="Unassembled WGS sequence"/>
</dbReference>
<comment type="caution">
    <text evidence="10">The sequence shown here is derived from an EMBL/GenBank/DDBJ whole genome shotgun (WGS) entry which is preliminary data.</text>
</comment>
<dbReference type="SUPFAM" id="SSF55031">
    <property type="entry name" value="Bacterial exopeptidase dimerisation domain"/>
    <property type="match status" value="1"/>
</dbReference>
<dbReference type="Pfam" id="PF01546">
    <property type="entry name" value="Peptidase_M20"/>
    <property type="match status" value="1"/>
</dbReference>
<name>A0A9D1CS39_9FIRM</name>
<protein>
    <submittedName>
        <fullName evidence="10">Sapep family Mn(2+)-dependent dipeptidase</fullName>
        <ecNumber evidence="10">3.4.13.-</ecNumber>
    </submittedName>
</protein>
<dbReference type="GO" id="GO:0006508">
    <property type="term" value="P:proteolysis"/>
    <property type="evidence" value="ECO:0007669"/>
    <property type="project" value="UniProtKB-KW"/>
</dbReference>
<keyword evidence="3" id="KW-0645">Protease</keyword>
<dbReference type="Gene3D" id="3.40.630.10">
    <property type="entry name" value="Zn peptidases"/>
    <property type="match status" value="1"/>
</dbReference>
<dbReference type="EMBL" id="DVGA01000003">
    <property type="protein sequence ID" value="HIQ77644.1"/>
    <property type="molecule type" value="Genomic_DNA"/>
</dbReference>
<comment type="cofactor">
    <cofactor evidence="1">
        <name>Zn(2+)</name>
        <dbReference type="ChEBI" id="CHEBI:29105"/>
    </cofactor>
</comment>
<keyword evidence="6" id="KW-0862">Zinc</keyword>
<keyword evidence="8" id="KW-0482">Metalloprotease</keyword>
<evidence type="ECO:0000259" key="9">
    <source>
        <dbReference type="Pfam" id="PF07687"/>
    </source>
</evidence>
<feature type="domain" description="Peptidase M20 dimerisation" evidence="9">
    <location>
        <begin position="258"/>
        <end position="298"/>
    </location>
</feature>
<dbReference type="SUPFAM" id="SSF53187">
    <property type="entry name" value="Zn-dependent exopeptidases"/>
    <property type="match status" value="1"/>
</dbReference>
<accession>A0A9D1CS39</accession>
<dbReference type="GO" id="GO:0008237">
    <property type="term" value="F:metallopeptidase activity"/>
    <property type="evidence" value="ECO:0007669"/>
    <property type="project" value="UniProtKB-KW"/>
</dbReference>
<dbReference type="InterPro" id="IPR002933">
    <property type="entry name" value="Peptidase_M20"/>
</dbReference>
<dbReference type="NCBIfam" id="TIGR01887">
    <property type="entry name" value="dipeptidaselike"/>
    <property type="match status" value="1"/>
</dbReference>
<dbReference type="PANTHER" id="PTHR43808">
    <property type="entry name" value="ACETYLORNITHINE DEACETYLASE"/>
    <property type="match status" value="1"/>
</dbReference>
<reference evidence="10" key="1">
    <citation type="submission" date="2020-10" db="EMBL/GenBank/DDBJ databases">
        <authorList>
            <person name="Gilroy R."/>
        </authorList>
    </citation>
    <scope>NUCLEOTIDE SEQUENCE</scope>
    <source>
        <strain evidence="10">ChiBcolR7-354</strain>
    </source>
</reference>
<dbReference type="EC" id="3.4.13.-" evidence="10"/>
<evidence type="ECO:0000313" key="10">
    <source>
        <dbReference type="EMBL" id="HIQ77644.1"/>
    </source>
</evidence>
<evidence type="ECO:0000256" key="2">
    <source>
        <dbReference type="ARBA" id="ARBA00006247"/>
    </source>
</evidence>
<evidence type="ECO:0000256" key="6">
    <source>
        <dbReference type="ARBA" id="ARBA00022833"/>
    </source>
</evidence>